<comment type="caution">
    <text evidence="1">The sequence shown here is derived from an EMBL/GenBank/DDBJ whole genome shotgun (WGS) entry which is preliminary data.</text>
</comment>
<reference evidence="1 2" key="1">
    <citation type="journal article" date="2023" name="J. Hered.">
        <title>Chromosome-level genome of the wood stork (Mycteria americana) provides insight into avian chromosome evolution.</title>
        <authorList>
            <person name="Flamio R. Jr."/>
            <person name="Ramstad K.M."/>
        </authorList>
    </citation>
    <scope>NUCLEOTIDE SEQUENCE [LARGE SCALE GENOMIC DNA]</scope>
    <source>
        <strain evidence="1">JAX WOST 10</strain>
    </source>
</reference>
<dbReference type="EMBL" id="JAUNZN010000001">
    <property type="protein sequence ID" value="KAK4832845.1"/>
    <property type="molecule type" value="Genomic_DNA"/>
</dbReference>
<proteinExistence type="predicted"/>
<sequence>MKEILEQPPSEHFRNTSQKAEDCKILVTGAMVFVVLGIAKWGMDPSLGPLETSSIIGGKEQVSWPAQAANN</sequence>
<gene>
    <name evidence="1" type="ORF">QYF61_025865</name>
</gene>
<evidence type="ECO:0000313" key="2">
    <source>
        <dbReference type="Proteomes" id="UP001333110"/>
    </source>
</evidence>
<protein>
    <submittedName>
        <fullName evidence="1">Uncharacterized protein</fullName>
    </submittedName>
</protein>
<name>A0AAN7NVY5_MYCAM</name>
<accession>A0AAN7NVY5</accession>
<organism evidence="1 2">
    <name type="scientific">Mycteria americana</name>
    <name type="common">Wood stork</name>
    <dbReference type="NCBI Taxonomy" id="33587"/>
    <lineage>
        <taxon>Eukaryota</taxon>
        <taxon>Metazoa</taxon>
        <taxon>Chordata</taxon>
        <taxon>Craniata</taxon>
        <taxon>Vertebrata</taxon>
        <taxon>Euteleostomi</taxon>
        <taxon>Archelosauria</taxon>
        <taxon>Archosauria</taxon>
        <taxon>Dinosauria</taxon>
        <taxon>Saurischia</taxon>
        <taxon>Theropoda</taxon>
        <taxon>Coelurosauria</taxon>
        <taxon>Aves</taxon>
        <taxon>Neognathae</taxon>
        <taxon>Neoaves</taxon>
        <taxon>Aequornithes</taxon>
        <taxon>Ciconiiformes</taxon>
        <taxon>Ciconiidae</taxon>
        <taxon>Mycteria</taxon>
    </lineage>
</organism>
<evidence type="ECO:0000313" key="1">
    <source>
        <dbReference type="EMBL" id="KAK4832845.1"/>
    </source>
</evidence>
<keyword evidence="2" id="KW-1185">Reference proteome</keyword>
<dbReference type="Proteomes" id="UP001333110">
    <property type="component" value="Unassembled WGS sequence"/>
</dbReference>
<dbReference type="AlphaFoldDB" id="A0AAN7NVY5"/>